<gene>
    <name evidence="1" type="ORF">PSON_ATCC_30995.1.T0030379</name>
</gene>
<organism evidence="1 2">
    <name type="scientific">Paramecium sonneborni</name>
    <dbReference type="NCBI Taxonomy" id="65129"/>
    <lineage>
        <taxon>Eukaryota</taxon>
        <taxon>Sar</taxon>
        <taxon>Alveolata</taxon>
        <taxon>Ciliophora</taxon>
        <taxon>Intramacronucleata</taxon>
        <taxon>Oligohymenophorea</taxon>
        <taxon>Peniculida</taxon>
        <taxon>Parameciidae</taxon>
        <taxon>Paramecium</taxon>
    </lineage>
</organism>
<dbReference type="EMBL" id="CAJJDN010000003">
    <property type="protein sequence ID" value="CAD8048700.1"/>
    <property type="molecule type" value="Genomic_DNA"/>
</dbReference>
<evidence type="ECO:0000313" key="1">
    <source>
        <dbReference type="EMBL" id="CAD8048700.1"/>
    </source>
</evidence>
<name>A0A8S1K6N2_9CILI</name>
<keyword evidence="2" id="KW-1185">Reference proteome</keyword>
<accession>A0A8S1K6N2</accession>
<sequence>MIESPCQTLQRLNNLFSYLENNTYSCNHIALSKLKFQKFKKFPIPQPFIDHEIEYLSAVKQQPKQNLQNKPDLILPDTTKNVESLKEFTLYVQNIKQQRKQRKLSKIDHNNSAINFRVKKEGSQQKSPKLNRQNSIHQNIYMGKKKNVKVEVPSPRPNNKTPYWAKELFQKLENDQMRGMIAKQSKNEQQVWNMYHSKNYEKKIFDLELRPQTQNAIKQFQKSLLEKIQ</sequence>
<dbReference type="Proteomes" id="UP000692954">
    <property type="component" value="Unassembled WGS sequence"/>
</dbReference>
<comment type="caution">
    <text evidence="1">The sequence shown here is derived from an EMBL/GenBank/DDBJ whole genome shotgun (WGS) entry which is preliminary data.</text>
</comment>
<reference evidence="1" key="1">
    <citation type="submission" date="2021-01" db="EMBL/GenBank/DDBJ databases">
        <authorList>
            <consortium name="Genoscope - CEA"/>
            <person name="William W."/>
        </authorList>
    </citation>
    <scope>NUCLEOTIDE SEQUENCE</scope>
</reference>
<evidence type="ECO:0000313" key="2">
    <source>
        <dbReference type="Proteomes" id="UP000692954"/>
    </source>
</evidence>
<protein>
    <submittedName>
        <fullName evidence="1">Uncharacterized protein</fullName>
    </submittedName>
</protein>
<dbReference type="OrthoDB" id="298041at2759"/>
<proteinExistence type="predicted"/>
<dbReference type="AlphaFoldDB" id="A0A8S1K6N2"/>